<dbReference type="Pfam" id="PF18922">
    <property type="entry name" value="DUF5672"/>
    <property type="match status" value="1"/>
</dbReference>
<evidence type="ECO:0000313" key="3">
    <source>
        <dbReference type="Proteomes" id="UP001597601"/>
    </source>
</evidence>
<sequence length="209" mass="24464">MASKDIRATAKALHYSSKDIEFGDVLLISHSKPFFLNKKIRFEYTSKTKSIDEWSYKIVYDLNTYINTDYIMLIHSDGFVVNPGMWQDDFLNYDYIGSPWPLPADDYSYRDSFGNIVRVGNSVSLRSKRLLELPSKINMPWEPFHGFYNEDGFICAKNKHIFEQHGIKYAPIDVAKYFAHENMIPEVKGIKPFAFHRYEGTNAQYPRFK</sequence>
<keyword evidence="3" id="KW-1185">Reference proteome</keyword>
<protein>
    <submittedName>
        <fullName evidence="2">DUF5672 family protein</fullName>
    </submittedName>
</protein>
<gene>
    <name evidence="2" type="ORF">ACFSYC_09625</name>
</gene>
<evidence type="ECO:0000259" key="1">
    <source>
        <dbReference type="Pfam" id="PF18922"/>
    </source>
</evidence>
<name>A0ABW5XPH0_9SPHI</name>
<feature type="domain" description="DUF5672" evidence="1">
    <location>
        <begin position="66"/>
        <end position="196"/>
    </location>
</feature>
<organism evidence="2 3">
    <name type="scientific">Mucilaginibacter antarcticus</name>
    <dbReference type="NCBI Taxonomy" id="1855725"/>
    <lineage>
        <taxon>Bacteria</taxon>
        <taxon>Pseudomonadati</taxon>
        <taxon>Bacteroidota</taxon>
        <taxon>Sphingobacteriia</taxon>
        <taxon>Sphingobacteriales</taxon>
        <taxon>Sphingobacteriaceae</taxon>
        <taxon>Mucilaginibacter</taxon>
    </lineage>
</organism>
<accession>A0ABW5XPH0</accession>
<evidence type="ECO:0000313" key="2">
    <source>
        <dbReference type="EMBL" id="MFD2864942.1"/>
    </source>
</evidence>
<comment type="caution">
    <text evidence="2">The sequence shown here is derived from an EMBL/GenBank/DDBJ whole genome shotgun (WGS) entry which is preliminary data.</text>
</comment>
<dbReference type="Proteomes" id="UP001597601">
    <property type="component" value="Unassembled WGS sequence"/>
</dbReference>
<reference evidence="3" key="1">
    <citation type="journal article" date="2019" name="Int. J. Syst. Evol. Microbiol.">
        <title>The Global Catalogue of Microorganisms (GCM) 10K type strain sequencing project: providing services to taxonomists for standard genome sequencing and annotation.</title>
        <authorList>
            <consortium name="The Broad Institute Genomics Platform"/>
            <consortium name="The Broad Institute Genome Sequencing Center for Infectious Disease"/>
            <person name="Wu L."/>
            <person name="Ma J."/>
        </authorList>
    </citation>
    <scope>NUCLEOTIDE SEQUENCE [LARGE SCALE GENOMIC DNA]</scope>
    <source>
        <strain evidence="3">KCTC 52232</strain>
    </source>
</reference>
<dbReference type="RefSeq" id="WP_377126344.1">
    <property type="nucleotide sequence ID" value="NZ_JBHUHN010000001.1"/>
</dbReference>
<dbReference type="EMBL" id="JBHUON010000009">
    <property type="protein sequence ID" value="MFD2864942.1"/>
    <property type="molecule type" value="Genomic_DNA"/>
</dbReference>
<dbReference type="InterPro" id="IPR043729">
    <property type="entry name" value="DUF5672"/>
</dbReference>
<proteinExistence type="predicted"/>